<accession>A0ABP7EYZ6</accession>
<evidence type="ECO:0000313" key="3">
    <source>
        <dbReference type="EMBL" id="GAA3724514.1"/>
    </source>
</evidence>
<keyword evidence="2" id="KW-0472">Membrane</keyword>
<gene>
    <name evidence="3" type="ORF">GCM10022402_01450</name>
</gene>
<comment type="caution">
    <text evidence="3">The sequence shown here is derived from an EMBL/GenBank/DDBJ whole genome shotgun (WGS) entry which is preliminary data.</text>
</comment>
<reference evidence="4" key="1">
    <citation type="journal article" date="2019" name="Int. J. Syst. Evol. Microbiol.">
        <title>The Global Catalogue of Microorganisms (GCM) 10K type strain sequencing project: providing services to taxonomists for standard genome sequencing and annotation.</title>
        <authorList>
            <consortium name="The Broad Institute Genomics Platform"/>
            <consortium name="The Broad Institute Genome Sequencing Center for Infectious Disease"/>
            <person name="Wu L."/>
            <person name="Ma J."/>
        </authorList>
    </citation>
    <scope>NUCLEOTIDE SEQUENCE [LARGE SCALE GENOMIC DNA]</scope>
    <source>
        <strain evidence="4">JCM 17137</strain>
    </source>
</reference>
<name>A0ABP7EYZ6_9ACTN</name>
<keyword evidence="2" id="KW-0812">Transmembrane</keyword>
<organism evidence="3 4">
    <name type="scientific">Salinactinospora qingdaonensis</name>
    <dbReference type="NCBI Taxonomy" id="702744"/>
    <lineage>
        <taxon>Bacteria</taxon>
        <taxon>Bacillati</taxon>
        <taxon>Actinomycetota</taxon>
        <taxon>Actinomycetes</taxon>
        <taxon>Streptosporangiales</taxon>
        <taxon>Nocardiopsidaceae</taxon>
        <taxon>Salinactinospora</taxon>
    </lineage>
</organism>
<evidence type="ECO:0000256" key="1">
    <source>
        <dbReference type="SAM" id="MobiDB-lite"/>
    </source>
</evidence>
<feature type="compositionally biased region" description="Basic and acidic residues" evidence="1">
    <location>
        <begin position="106"/>
        <end position="116"/>
    </location>
</feature>
<feature type="region of interest" description="Disordered" evidence="1">
    <location>
        <begin position="106"/>
        <end position="130"/>
    </location>
</feature>
<dbReference type="Proteomes" id="UP001500908">
    <property type="component" value="Unassembled WGS sequence"/>
</dbReference>
<keyword evidence="4" id="KW-1185">Reference proteome</keyword>
<protein>
    <recommendedName>
        <fullName evidence="5">DUF4233 domain-containing protein</fullName>
    </recommendedName>
</protein>
<evidence type="ECO:0008006" key="5">
    <source>
        <dbReference type="Google" id="ProtNLM"/>
    </source>
</evidence>
<keyword evidence="2" id="KW-1133">Transmembrane helix</keyword>
<evidence type="ECO:0000313" key="4">
    <source>
        <dbReference type="Proteomes" id="UP001500908"/>
    </source>
</evidence>
<dbReference type="Pfam" id="PF14017">
    <property type="entry name" value="DUF4233"/>
    <property type="match status" value="1"/>
</dbReference>
<proteinExistence type="predicted"/>
<evidence type="ECO:0000256" key="2">
    <source>
        <dbReference type="SAM" id="Phobius"/>
    </source>
</evidence>
<dbReference type="InterPro" id="IPR025327">
    <property type="entry name" value="DUF4233"/>
</dbReference>
<sequence length="130" mass="13411">MSVRTLCAVVLVFEAIVIGLAVPVAIQVSGYSPALAGGLWGGQAVAAFVLSLLQRFRWAYYAGWALQFVFLVSSALMPSLLALAVVFAALWVTGIILAHRSQAARPAEEGRHDHGDSGAAADGSGGSAEA</sequence>
<feature type="transmembrane region" description="Helical" evidence="2">
    <location>
        <begin position="31"/>
        <end position="53"/>
    </location>
</feature>
<dbReference type="EMBL" id="BAABDD010000001">
    <property type="protein sequence ID" value="GAA3724514.1"/>
    <property type="molecule type" value="Genomic_DNA"/>
</dbReference>